<dbReference type="PANTHER" id="PTHR43441:SF5">
    <property type="entry name" value="FAMILY ACETYLTRANSFERASE, PUTATIVE-RELATED"/>
    <property type="match status" value="1"/>
</dbReference>
<accession>A0A8H7XQV0</accession>
<gene>
    <name evidence="2" type="ORF">JR316_011265</name>
</gene>
<dbReference type="InterPro" id="IPR016181">
    <property type="entry name" value="Acyl_CoA_acyltransferase"/>
</dbReference>
<protein>
    <recommendedName>
        <fullName evidence="1">N-acetyltransferase domain-containing protein</fullName>
    </recommendedName>
</protein>
<dbReference type="Pfam" id="PF13302">
    <property type="entry name" value="Acetyltransf_3"/>
    <property type="match status" value="1"/>
</dbReference>
<feature type="domain" description="N-acetyltransferase" evidence="1">
    <location>
        <begin position="24"/>
        <end position="186"/>
    </location>
</feature>
<dbReference type="PANTHER" id="PTHR43441">
    <property type="entry name" value="RIBOSOMAL-PROTEIN-SERINE ACETYLTRANSFERASE"/>
    <property type="match status" value="1"/>
</dbReference>
<comment type="caution">
    <text evidence="2">The sequence shown here is derived from an EMBL/GenBank/DDBJ whole genome shotgun (WGS) entry which is preliminary data.</text>
</comment>
<reference evidence="2" key="1">
    <citation type="submission" date="2021-02" db="EMBL/GenBank/DDBJ databases">
        <title>Psilocybe cubensis genome.</title>
        <authorList>
            <person name="Mckernan K.J."/>
            <person name="Crawford S."/>
            <person name="Trippe A."/>
            <person name="Kane L.T."/>
            <person name="Mclaughlin S."/>
        </authorList>
    </citation>
    <scope>NUCLEOTIDE SEQUENCE [LARGE SCALE GENOMIC DNA]</scope>
    <source>
        <strain evidence="2">MGC-MH-2018</strain>
    </source>
</reference>
<dbReference type="GO" id="GO:0008999">
    <property type="term" value="F:protein-N-terminal-alanine acetyltransferase activity"/>
    <property type="evidence" value="ECO:0007669"/>
    <property type="project" value="TreeGrafter"/>
</dbReference>
<dbReference type="EMBL" id="JAFIQS010000013">
    <property type="protein sequence ID" value="KAG5164068.1"/>
    <property type="molecule type" value="Genomic_DNA"/>
</dbReference>
<sequence length="248" mass="28027">MDTVTKSYDINFCLPIPEVLENDRVRLTPFIPRLHAESLFEKLSAHPEIFRYLPFGPYSSIDEFLTNLVENRIRKDPEDVLFAIFDKTKPSQTLNGSKNAPGALAGVIGFLNTSAPNLATEIGFVMILPQFQRTHVTSNAIGLLLNFTLNPPSTTYPEVLGLRRVVWKANSANKASIRAAERMGFTVEGILRWDRVLPIDREGNGLKVRETDPKRDHQGRDTVVLSLCWDNWEAGVKEHVQKVMNRVE</sequence>
<dbReference type="SUPFAM" id="SSF55729">
    <property type="entry name" value="Acyl-CoA N-acyltransferases (Nat)"/>
    <property type="match status" value="1"/>
</dbReference>
<organism evidence="2">
    <name type="scientific">Psilocybe cubensis</name>
    <name type="common">Psychedelic mushroom</name>
    <name type="synonym">Stropharia cubensis</name>
    <dbReference type="NCBI Taxonomy" id="181762"/>
    <lineage>
        <taxon>Eukaryota</taxon>
        <taxon>Fungi</taxon>
        <taxon>Dikarya</taxon>
        <taxon>Basidiomycota</taxon>
        <taxon>Agaricomycotina</taxon>
        <taxon>Agaricomycetes</taxon>
        <taxon>Agaricomycetidae</taxon>
        <taxon>Agaricales</taxon>
        <taxon>Agaricineae</taxon>
        <taxon>Strophariaceae</taxon>
        <taxon>Psilocybe</taxon>
    </lineage>
</organism>
<dbReference type="Gene3D" id="3.40.630.30">
    <property type="match status" value="1"/>
</dbReference>
<evidence type="ECO:0000313" key="2">
    <source>
        <dbReference type="EMBL" id="KAG5164068.1"/>
    </source>
</evidence>
<dbReference type="InterPro" id="IPR051908">
    <property type="entry name" value="Ribosomal_N-acetyltransferase"/>
</dbReference>
<proteinExistence type="predicted"/>
<dbReference type="InterPro" id="IPR000182">
    <property type="entry name" value="GNAT_dom"/>
</dbReference>
<name>A0A8H7XQV0_PSICU</name>
<dbReference type="GO" id="GO:1990189">
    <property type="term" value="F:protein N-terminal-serine acetyltransferase activity"/>
    <property type="evidence" value="ECO:0007669"/>
    <property type="project" value="TreeGrafter"/>
</dbReference>
<evidence type="ECO:0000259" key="1">
    <source>
        <dbReference type="Pfam" id="PF13302"/>
    </source>
</evidence>
<dbReference type="AlphaFoldDB" id="A0A8H7XQV0"/>